<sequence>MAYVQKLIVLATAVCSAYAAATHPIISLATNANSNGNNLKDYITCIIIVVSKNKCVDTPMKDTSDAEMCKGVYQLTDCLKSNYGVCPKSDRDDVDKNFDNIETCKKVNDKCVGHSYSRRWCKDNGYNSSTMFKANSLTVLGSITLIYKSDKS</sequence>
<keyword evidence="3" id="KW-1185">Reference proteome</keyword>
<evidence type="ECO:0000256" key="1">
    <source>
        <dbReference type="SAM" id="SignalP"/>
    </source>
</evidence>
<feature type="signal peptide" evidence="1">
    <location>
        <begin position="1"/>
        <end position="21"/>
    </location>
</feature>
<dbReference type="AlphaFoldDB" id="A0A7R9MAH1"/>
<evidence type="ECO:0000313" key="2">
    <source>
        <dbReference type="EMBL" id="CAD7655322.1"/>
    </source>
</evidence>
<reference evidence="2" key="1">
    <citation type="submission" date="2020-11" db="EMBL/GenBank/DDBJ databases">
        <authorList>
            <person name="Tran Van P."/>
        </authorList>
    </citation>
    <scope>NUCLEOTIDE SEQUENCE</scope>
</reference>
<accession>A0A7R9MAH1</accession>
<protein>
    <submittedName>
        <fullName evidence="2">Uncharacterized protein</fullName>
    </submittedName>
</protein>
<name>A0A7R9MAH1_9ACAR</name>
<dbReference type="EMBL" id="OC924140">
    <property type="protein sequence ID" value="CAD7655322.1"/>
    <property type="molecule type" value="Genomic_DNA"/>
</dbReference>
<proteinExistence type="predicted"/>
<gene>
    <name evidence="2" type="ORF">ONB1V03_LOCUS11965</name>
</gene>
<dbReference type="Proteomes" id="UP000728032">
    <property type="component" value="Unassembled WGS sequence"/>
</dbReference>
<dbReference type="EMBL" id="CAJPVJ010009315">
    <property type="protein sequence ID" value="CAG2172509.1"/>
    <property type="molecule type" value="Genomic_DNA"/>
</dbReference>
<evidence type="ECO:0000313" key="3">
    <source>
        <dbReference type="Proteomes" id="UP000728032"/>
    </source>
</evidence>
<organism evidence="2">
    <name type="scientific">Oppiella nova</name>
    <dbReference type="NCBI Taxonomy" id="334625"/>
    <lineage>
        <taxon>Eukaryota</taxon>
        <taxon>Metazoa</taxon>
        <taxon>Ecdysozoa</taxon>
        <taxon>Arthropoda</taxon>
        <taxon>Chelicerata</taxon>
        <taxon>Arachnida</taxon>
        <taxon>Acari</taxon>
        <taxon>Acariformes</taxon>
        <taxon>Sarcoptiformes</taxon>
        <taxon>Oribatida</taxon>
        <taxon>Brachypylina</taxon>
        <taxon>Oppioidea</taxon>
        <taxon>Oppiidae</taxon>
        <taxon>Oppiella</taxon>
    </lineage>
</organism>
<feature type="chain" id="PRO_5036211471" evidence="1">
    <location>
        <begin position="22"/>
        <end position="152"/>
    </location>
</feature>
<keyword evidence="1" id="KW-0732">Signal</keyword>